<dbReference type="PROSITE" id="PS50865">
    <property type="entry name" value="ZF_MYND_2"/>
    <property type="match status" value="1"/>
</dbReference>
<feature type="domain" description="MYND-type" evidence="5">
    <location>
        <begin position="460"/>
        <end position="504"/>
    </location>
</feature>
<evidence type="ECO:0000256" key="2">
    <source>
        <dbReference type="ARBA" id="ARBA00022771"/>
    </source>
</evidence>
<dbReference type="GeneID" id="9588950"/>
<dbReference type="HOGENOM" id="CLU_029146_0_0_1"/>
<dbReference type="RefSeq" id="XP_003031175.1">
    <property type="nucleotide sequence ID" value="XM_003031129.1"/>
</dbReference>
<dbReference type="EMBL" id="GL377307">
    <property type="protein sequence ID" value="EFI96272.1"/>
    <property type="molecule type" value="Genomic_DNA"/>
</dbReference>
<gene>
    <name evidence="6" type="ORF">SCHCODRAFT_257315</name>
</gene>
<keyword evidence="2 4" id="KW-0863">Zinc-finger</keyword>
<protein>
    <recommendedName>
        <fullName evidence="5">MYND-type domain-containing protein</fullName>
    </recommendedName>
</protein>
<evidence type="ECO:0000256" key="1">
    <source>
        <dbReference type="ARBA" id="ARBA00022723"/>
    </source>
</evidence>
<dbReference type="InterPro" id="IPR002893">
    <property type="entry name" value="Znf_MYND"/>
</dbReference>
<proteinExistence type="predicted"/>
<dbReference type="GO" id="GO:0008270">
    <property type="term" value="F:zinc ion binding"/>
    <property type="evidence" value="ECO:0007669"/>
    <property type="project" value="UniProtKB-KW"/>
</dbReference>
<dbReference type="KEGG" id="scm:SCHCO_02749748"/>
<evidence type="ECO:0000256" key="4">
    <source>
        <dbReference type="PROSITE-ProRule" id="PRU00134"/>
    </source>
</evidence>
<dbReference type="OrthoDB" id="2895410at2759"/>
<evidence type="ECO:0000256" key="3">
    <source>
        <dbReference type="ARBA" id="ARBA00022833"/>
    </source>
</evidence>
<name>D8Q6P1_SCHCM</name>
<dbReference type="Pfam" id="PF01753">
    <property type="entry name" value="zf-MYND"/>
    <property type="match status" value="1"/>
</dbReference>
<dbReference type="Gene3D" id="6.10.140.2220">
    <property type="match status" value="1"/>
</dbReference>
<keyword evidence="1" id="KW-0479">Metal-binding</keyword>
<sequence>MNGPADPLLNAEYHNLRAIRDLGHELAGDRPYAPGNNQQSALAKITRLLASNPFPTLLSNPPPTADQDADSDVIAVVLTTFTVFTVVWDAASRLRSLQPPMRAMWPHIVKWGALLHPARGRLTTSRGHWSTGREVTGLAQAYMSIAEADPAYVRPFILEHEDFAAQALELWLHFPRYVPRSAMDESGTSHSAIVVAHAVYNLLGNELKPHADEESVSLFRSILKRVAGRRRTLYLAAAEQTEFLTRISIMPLLVARIWEGHYALLGGLFGLESGLLGRDPIWRPGSSRSSQLPSRIATALVAAGLKCVQAQDMPDAQVRDSQDAARCAAQVLALLLGRISDGSRLLARAVGAGAGDLLRSLEGAAGPLQTASDGKPASLYDHSALARLMCAGLSQVRVVRAFYGRQTQPWDVGQIVSPKKGAKARGVQTPTATWQDVARAWNAAREVYLHSHKKREWQEVMECANREEPSAHDRLVRACPCGDAFYCSRSCQRADWDARHRGECLAEEGVWGLGGALSLSDALFVCAVARHYIATNRTAVGMHISALKLSGKKDKSKQSTKQPIILVNLTDVAPTHDVYAASSSAAVEPIKSGIVGVDVPRRVLVEVKIPLGQRQERRVLPFSYDAAYFKGSLGL</sequence>
<dbReference type="SUPFAM" id="SSF144232">
    <property type="entry name" value="HIT/MYND zinc finger-like"/>
    <property type="match status" value="1"/>
</dbReference>
<accession>D8Q6P1</accession>
<dbReference type="Proteomes" id="UP000007431">
    <property type="component" value="Unassembled WGS sequence"/>
</dbReference>
<dbReference type="VEuPathDB" id="FungiDB:SCHCODRAFT_02749748"/>
<evidence type="ECO:0000313" key="7">
    <source>
        <dbReference type="Proteomes" id="UP000007431"/>
    </source>
</evidence>
<dbReference type="AlphaFoldDB" id="D8Q6P1"/>
<dbReference type="InParanoid" id="D8Q6P1"/>
<evidence type="ECO:0000259" key="5">
    <source>
        <dbReference type="PROSITE" id="PS50865"/>
    </source>
</evidence>
<keyword evidence="7" id="KW-1185">Reference proteome</keyword>
<keyword evidence="3" id="KW-0862">Zinc</keyword>
<reference evidence="6 7" key="1">
    <citation type="journal article" date="2010" name="Nat. Biotechnol.">
        <title>Genome sequence of the model mushroom Schizophyllum commune.</title>
        <authorList>
            <person name="Ohm R.A."/>
            <person name="de Jong J.F."/>
            <person name="Lugones L.G."/>
            <person name="Aerts A."/>
            <person name="Kothe E."/>
            <person name="Stajich J.E."/>
            <person name="de Vries R.P."/>
            <person name="Record E."/>
            <person name="Levasseur A."/>
            <person name="Baker S.E."/>
            <person name="Bartholomew K.A."/>
            <person name="Coutinho P.M."/>
            <person name="Erdmann S."/>
            <person name="Fowler T.J."/>
            <person name="Gathman A.C."/>
            <person name="Lombard V."/>
            <person name="Henrissat B."/>
            <person name="Knabe N."/>
            <person name="Kuees U."/>
            <person name="Lilly W.W."/>
            <person name="Lindquist E."/>
            <person name="Lucas S."/>
            <person name="Magnuson J.K."/>
            <person name="Piumi F."/>
            <person name="Raudaskoski M."/>
            <person name="Salamov A."/>
            <person name="Schmutz J."/>
            <person name="Schwarze F.W.M.R."/>
            <person name="vanKuyk P.A."/>
            <person name="Horton J.S."/>
            <person name="Grigoriev I.V."/>
            <person name="Woesten H.A.B."/>
        </authorList>
    </citation>
    <scope>NUCLEOTIDE SEQUENCE [LARGE SCALE GENOMIC DNA]</scope>
    <source>
        <strain evidence="7">H4-8 / FGSC 9210</strain>
    </source>
</reference>
<evidence type="ECO:0000313" key="6">
    <source>
        <dbReference type="EMBL" id="EFI96272.1"/>
    </source>
</evidence>
<organism evidence="7">
    <name type="scientific">Schizophyllum commune (strain H4-8 / FGSC 9210)</name>
    <name type="common">Split gill fungus</name>
    <dbReference type="NCBI Taxonomy" id="578458"/>
    <lineage>
        <taxon>Eukaryota</taxon>
        <taxon>Fungi</taxon>
        <taxon>Dikarya</taxon>
        <taxon>Basidiomycota</taxon>
        <taxon>Agaricomycotina</taxon>
        <taxon>Agaricomycetes</taxon>
        <taxon>Agaricomycetidae</taxon>
        <taxon>Agaricales</taxon>
        <taxon>Schizophyllaceae</taxon>
        <taxon>Schizophyllum</taxon>
    </lineage>
</organism>